<dbReference type="Proteomes" id="UP000231863">
    <property type="component" value="Chromosome"/>
</dbReference>
<feature type="coiled-coil region" evidence="1">
    <location>
        <begin position="285"/>
        <end position="353"/>
    </location>
</feature>
<evidence type="ECO:0000256" key="1">
    <source>
        <dbReference type="SAM" id="Coils"/>
    </source>
</evidence>
<accession>A0A2I5KM80</accession>
<gene>
    <name evidence="4" type="ORF">CWI26_02480</name>
</gene>
<feature type="compositionally biased region" description="Basic and acidic residues" evidence="2">
    <location>
        <begin position="188"/>
        <end position="213"/>
    </location>
</feature>
<proteinExistence type="predicted"/>
<organism evidence="4 5">
    <name type="scientific">Streptococcus suis</name>
    <dbReference type="NCBI Taxonomy" id="1307"/>
    <lineage>
        <taxon>Bacteria</taxon>
        <taxon>Bacillati</taxon>
        <taxon>Bacillota</taxon>
        <taxon>Bacilli</taxon>
        <taxon>Lactobacillales</taxon>
        <taxon>Streptococcaceae</taxon>
        <taxon>Streptococcus</taxon>
    </lineage>
</organism>
<dbReference type="Gene3D" id="2.60.530.10">
    <property type="entry name" value="Major cell-surface adhesin PAc"/>
    <property type="match status" value="1"/>
</dbReference>
<sequence length="598" mass="64921">MNRKELFKKSAETQARQRLVTTKAYGLVSTIALAGALTVAGANTVSADEVTTSVATETVVTTDNPATNLVEVQPATPVENTDLQAHANTNTGAIVTPVETPALDRAVAEAEANGVVVTKGEIAVHDSLEAAQNDTANQEAAVKNAEAEKVENNEEIAAANATNDQIDADNAAEAKRVEEANKQGQEATDQRNKAGQEAVEARNKAGQEAVDKRNQVKLDDIEAEKLAVEERNKAGQAATVQRNKLGQKAVDERNANALAEWEANKETIIAADEAAMAGYNERKKANEEANAKGQAEADAKNAELKAEYDKDLKEYNDLLAENDEIQKRNDAAAAEAKAENDRLQAEYQKKLADMLANTGKDGFLSEFVVQHLIFKSEPDASYISSVEAATDSEIATIVNGRYIDQFRDDSGNGPVYILKKGEPISVTYTGLKNSSFDGTEISKVVYTYTLKSTELDNKDKILVNFQNDPTKTLYYWIDGQETVINMDVKFYDATDKILNTSGSLLSFASLNTAIVDLDYEAISNFIGEFIEITGSGIKVIDGVARAIASNRYTEEGSKFFEAEWDYDGSPLEYYGAIVGRTTSETINFDISSKGRNYV</sequence>
<dbReference type="InterPro" id="IPR013574">
    <property type="entry name" value="Glucan-bd_C/Surface_Ag-I/II_V"/>
</dbReference>
<keyword evidence="1" id="KW-0175">Coiled coil</keyword>
<dbReference type="SUPFAM" id="SSF74914">
    <property type="entry name" value="V-region of surface antigen I/II (SA I/II, PAC)"/>
    <property type="match status" value="1"/>
</dbReference>
<name>A0A2I5KM80_STRSU</name>
<dbReference type="Pfam" id="PF08363">
    <property type="entry name" value="GbpC"/>
    <property type="match status" value="1"/>
</dbReference>
<evidence type="ECO:0000259" key="3">
    <source>
        <dbReference type="Pfam" id="PF08363"/>
    </source>
</evidence>
<dbReference type="AlphaFoldDB" id="A0A2I5KM80"/>
<evidence type="ECO:0000313" key="5">
    <source>
        <dbReference type="Proteomes" id="UP000231863"/>
    </source>
</evidence>
<feature type="region of interest" description="Disordered" evidence="2">
    <location>
        <begin position="174"/>
        <end position="213"/>
    </location>
</feature>
<reference evidence="4 5" key="1">
    <citation type="submission" date="2017-11" db="EMBL/GenBank/DDBJ databases">
        <title>Genome analysis of Streptococcus suis serotype chz stain ah681.</title>
        <authorList>
            <person name="Pan Z."/>
            <person name="Zhang Y."/>
            <person name="Ma J."/>
            <person name="Lu P."/>
            <person name="Zhu Y."/>
            <person name="Zhong X."/>
            <person name="Dong W."/>
            <person name="Lu C."/>
            <person name="Yao H."/>
        </authorList>
    </citation>
    <scope>NUCLEOTIDE SEQUENCE [LARGE SCALE GENOMIC DNA]</scope>
    <source>
        <strain evidence="4 5">AH681</strain>
    </source>
</reference>
<evidence type="ECO:0000313" key="4">
    <source>
        <dbReference type="EMBL" id="AUA18440.1"/>
    </source>
</evidence>
<evidence type="ECO:0000256" key="2">
    <source>
        <dbReference type="SAM" id="MobiDB-lite"/>
    </source>
</evidence>
<feature type="domain" description="Glucan-binding protein C/Surface antigen I/II V-domain" evidence="3">
    <location>
        <begin position="409"/>
        <end position="596"/>
    </location>
</feature>
<dbReference type="RefSeq" id="WP_100881171.1">
    <property type="nucleotide sequence ID" value="NZ_CP025043.1"/>
</dbReference>
<protein>
    <recommendedName>
        <fullName evidence="3">Glucan-binding protein C/Surface antigen I/II V-domain domain-containing protein</fullName>
    </recommendedName>
</protein>
<dbReference type="InterPro" id="IPR036234">
    <property type="entry name" value="SA_I/II_PAC_V_sf"/>
</dbReference>
<dbReference type="EMBL" id="CP025043">
    <property type="protein sequence ID" value="AUA18440.1"/>
    <property type="molecule type" value="Genomic_DNA"/>
</dbReference>